<keyword evidence="2" id="KW-1185">Reference proteome</keyword>
<organism evidence="1 2">
    <name type="scientific">[Candida] railenensis</name>
    <dbReference type="NCBI Taxonomy" id="45579"/>
    <lineage>
        <taxon>Eukaryota</taxon>
        <taxon>Fungi</taxon>
        <taxon>Dikarya</taxon>
        <taxon>Ascomycota</taxon>
        <taxon>Saccharomycotina</taxon>
        <taxon>Pichiomycetes</taxon>
        <taxon>Debaryomycetaceae</taxon>
        <taxon>Kurtzmaniella</taxon>
    </lineage>
</organism>
<sequence length="144" mass="15199">MLGNIEGIKDNLYTIITDSASTPYPAWTLGGLLLGRGLTIQKPMGPLSGTSGSSLRLSHTLATARPTKASCYLFGAAHLLGGWIVYDGDITNGAGFNFAWSTLYLIVNGRAGLKSVIHGRVNPLALSILALGNAGTYGKKFFWP</sequence>
<gene>
    <name evidence="1" type="ORF">CLIB1423_08S03378</name>
</gene>
<accession>A0A9P0VYD9</accession>
<dbReference type="PANTHER" id="PTHR28177">
    <property type="entry name" value="ALTERED INHERITANCE OF MITOCHONDRIA PROTEIN 19, MITOCHONDRIAL"/>
    <property type="match status" value="1"/>
</dbReference>
<dbReference type="EMBL" id="CAKXYY010000008">
    <property type="protein sequence ID" value="CAH2352886.1"/>
    <property type="molecule type" value="Genomic_DNA"/>
</dbReference>
<evidence type="ECO:0000313" key="1">
    <source>
        <dbReference type="EMBL" id="CAH2352886.1"/>
    </source>
</evidence>
<dbReference type="PANTHER" id="PTHR28177:SF1">
    <property type="entry name" value="ALTERED INHERITANCE OF MITOCHONDRIA PROTEIN 19, MITOCHONDRIAL"/>
    <property type="match status" value="1"/>
</dbReference>
<protein>
    <submittedName>
        <fullName evidence="1">Altered inheritance of mitochondria protein 19, mitochondrial</fullName>
    </submittedName>
</protein>
<proteinExistence type="predicted"/>
<name>A0A9P0VYD9_9ASCO</name>
<dbReference type="InterPro" id="IPR019419">
    <property type="entry name" value="AIM19"/>
</dbReference>
<dbReference type="Pfam" id="PF10315">
    <property type="entry name" value="Aim19"/>
    <property type="match status" value="1"/>
</dbReference>
<comment type="caution">
    <text evidence="1">The sequence shown here is derived from an EMBL/GenBank/DDBJ whole genome shotgun (WGS) entry which is preliminary data.</text>
</comment>
<dbReference type="OrthoDB" id="5554402at2759"/>
<evidence type="ECO:0000313" key="2">
    <source>
        <dbReference type="Proteomes" id="UP000837801"/>
    </source>
</evidence>
<reference evidence="1" key="1">
    <citation type="submission" date="2022-03" db="EMBL/GenBank/DDBJ databases">
        <authorList>
            <person name="Legras J.-L."/>
            <person name="Devillers H."/>
            <person name="Grondin C."/>
        </authorList>
    </citation>
    <scope>NUCLEOTIDE SEQUENCE</scope>
    <source>
        <strain evidence="1">CLIB 1423</strain>
    </source>
</reference>
<dbReference type="GO" id="GO:0005739">
    <property type="term" value="C:mitochondrion"/>
    <property type="evidence" value="ECO:0007669"/>
    <property type="project" value="TreeGrafter"/>
</dbReference>
<dbReference type="Proteomes" id="UP000837801">
    <property type="component" value="Unassembled WGS sequence"/>
</dbReference>
<dbReference type="AlphaFoldDB" id="A0A9P0VYD9"/>